<proteinExistence type="predicted"/>
<protein>
    <submittedName>
        <fullName evidence="1">Uncharacterized protein</fullName>
    </submittedName>
</protein>
<reference evidence="1 2" key="1">
    <citation type="journal article" date="2019" name="Sci. Rep.">
        <title>Orb-weaving spider Araneus ventricosus genome elucidates the spidroin gene catalogue.</title>
        <authorList>
            <person name="Kono N."/>
            <person name="Nakamura H."/>
            <person name="Ohtoshi R."/>
            <person name="Moran D.A.P."/>
            <person name="Shinohara A."/>
            <person name="Yoshida Y."/>
            <person name="Fujiwara M."/>
            <person name="Mori M."/>
            <person name="Tomita M."/>
            <person name="Arakawa K."/>
        </authorList>
    </citation>
    <scope>NUCLEOTIDE SEQUENCE [LARGE SCALE GENOMIC DNA]</scope>
</reference>
<name>A0A4Y2CWR8_ARAVE</name>
<dbReference type="OrthoDB" id="10030726at2759"/>
<keyword evidence="2" id="KW-1185">Reference proteome</keyword>
<gene>
    <name evidence="1" type="ORF">AVEN_57438_1</name>
</gene>
<evidence type="ECO:0000313" key="1">
    <source>
        <dbReference type="EMBL" id="GBM08890.1"/>
    </source>
</evidence>
<sequence length="97" mass="11437">MDTEKKFGMKTDISVKVLITEDPWSLSKIQKAKLAYPAFRPILEMKLNSENRSFWQEIAPESPAAKRYRTLWDCLLIKDNVLYRKWRVMMEALVDGN</sequence>
<dbReference type="EMBL" id="BGPR01000262">
    <property type="protein sequence ID" value="GBM08890.1"/>
    <property type="molecule type" value="Genomic_DNA"/>
</dbReference>
<accession>A0A4Y2CWR8</accession>
<dbReference type="AlphaFoldDB" id="A0A4Y2CWR8"/>
<comment type="caution">
    <text evidence="1">The sequence shown here is derived from an EMBL/GenBank/DDBJ whole genome shotgun (WGS) entry which is preliminary data.</text>
</comment>
<organism evidence="1 2">
    <name type="scientific">Araneus ventricosus</name>
    <name type="common">Orbweaver spider</name>
    <name type="synonym">Epeira ventricosa</name>
    <dbReference type="NCBI Taxonomy" id="182803"/>
    <lineage>
        <taxon>Eukaryota</taxon>
        <taxon>Metazoa</taxon>
        <taxon>Ecdysozoa</taxon>
        <taxon>Arthropoda</taxon>
        <taxon>Chelicerata</taxon>
        <taxon>Arachnida</taxon>
        <taxon>Araneae</taxon>
        <taxon>Araneomorphae</taxon>
        <taxon>Entelegynae</taxon>
        <taxon>Araneoidea</taxon>
        <taxon>Araneidae</taxon>
        <taxon>Araneus</taxon>
    </lineage>
</organism>
<evidence type="ECO:0000313" key="2">
    <source>
        <dbReference type="Proteomes" id="UP000499080"/>
    </source>
</evidence>
<dbReference type="Proteomes" id="UP000499080">
    <property type="component" value="Unassembled WGS sequence"/>
</dbReference>